<dbReference type="SUPFAM" id="SSF46689">
    <property type="entry name" value="Homeodomain-like"/>
    <property type="match status" value="1"/>
</dbReference>
<evidence type="ECO:0000256" key="1">
    <source>
        <dbReference type="ARBA" id="ARBA00023125"/>
    </source>
</evidence>
<dbReference type="GO" id="GO:0003682">
    <property type="term" value="F:chromatin binding"/>
    <property type="evidence" value="ECO:0007669"/>
    <property type="project" value="InterPro"/>
</dbReference>
<gene>
    <name evidence="5" type="ORF">MCOM1403_LOCUS5251</name>
</gene>
<evidence type="ECO:0000313" key="5">
    <source>
        <dbReference type="EMBL" id="CAD8517825.1"/>
    </source>
</evidence>
<feature type="compositionally biased region" description="Basic and acidic residues" evidence="3">
    <location>
        <begin position="1"/>
        <end position="24"/>
    </location>
</feature>
<dbReference type="SMART" id="SM00717">
    <property type="entry name" value="SANT"/>
    <property type="match status" value="1"/>
</dbReference>
<dbReference type="Pfam" id="PF00249">
    <property type="entry name" value="Myb_DNA-binding"/>
    <property type="match status" value="1"/>
</dbReference>
<feature type="compositionally biased region" description="Basic and acidic residues" evidence="3">
    <location>
        <begin position="123"/>
        <end position="138"/>
    </location>
</feature>
<evidence type="ECO:0000256" key="3">
    <source>
        <dbReference type="SAM" id="MobiDB-lite"/>
    </source>
</evidence>
<dbReference type="PANTHER" id="PTHR21677">
    <property type="entry name" value="CRAMPED PROTEIN"/>
    <property type="match status" value="1"/>
</dbReference>
<accession>A0A7S0ICU9</accession>
<dbReference type="InterPro" id="IPR055315">
    <property type="entry name" value="Cramped-like"/>
</dbReference>
<organism evidence="5">
    <name type="scientific">Micromonas pusilla</name>
    <name type="common">Picoplanktonic green alga</name>
    <name type="synonym">Chromulina pusilla</name>
    <dbReference type="NCBI Taxonomy" id="38833"/>
    <lineage>
        <taxon>Eukaryota</taxon>
        <taxon>Viridiplantae</taxon>
        <taxon>Chlorophyta</taxon>
        <taxon>Mamiellophyceae</taxon>
        <taxon>Mamiellales</taxon>
        <taxon>Mamiellaceae</taxon>
        <taxon>Micromonas</taxon>
    </lineage>
</organism>
<dbReference type="GO" id="GO:0005634">
    <property type="term" value="C:nucleus"/>
    <property type="evidence" value="ECO:0007669"/>
    <property type="project" value="TreeGrafter"/>
</dbReference>
<protein>
    <recommendedName>
        <fullName evidence="4">SANT domain-containing protein</fullName>
    </recommendedName>
</protein>
<evidence type="ECO:0000259" key="4">
    <source>
        <dbReference type="PROSITE" id="PS51293"/>
    </source>
</evidence>
<dbReference type="GO" id="GO:0007389">
    <property type="term" value="P:pattern specification process"/>
    <property type="evidence" value="ECO:0007669"/>
    <property type="project" value="TreeGrafter"/>
</dbReference>
<feature type="region of interest" description="Disordered" evidence="3">
    <location>
        <begin position="282"/>
        <end position="324"/>
    </location>
</feature>
<dbReference type="InterPro" id="IPR017884">
    <property type="entry name" value="SANT_dom"/>
</dbReference>
<name>A0A7S0ICU9_MICPS</name>
<dbReference type="InterPro" id="IPR001005">
    <property type="entry name" value="SANT/Myb"/>
</dbReference>
<feature type="compositionally biased region" description="Polar residues" evidence="3">
    <location>
        <begin position="36"/>
        <end position="52"/>
    </location>
</feature>
<feature type="region of interest" description="Disordered" evidence="3">
    <location>
        <begin position="107"/>
        <end position="138"/>
    </location>
</feature>
<dbReference type="PROSITE" id="PS51293">
    <property type="entry name" value="SANT"/>
    <property type="match status" value="1"/>
</dbReference>
<keyword evidence="1" id="KW-0238">DNA-binding</keyword>
<feature type="region of interest" description="Disordered" evidence="3">
    <location>
        <begin position="702"/>
        <end position="728"/>
    </location>
</feature>
<sequence length="799" mass="83183">MESPSERAKPEASDAIKAAEKSAEPADLDSAAIRGGTTTTSGAVEQASTTSVDAPASPEATVSKVSEVSAVVTVIEGGESKVVSGTESKDAQRVEEVTVLTTAKEDKDVASTATETAKTDIPPAKEGERKSTKSQDRWTPWEEKQFFTAIKDVGSNFDKIAEIIQTRNRSQVRTFYNTEVKRINTVLAPLGVQVDPSDAEEVHTAMHSWHSMKDKLGPGGSFQELCKKPQNRNLFAWDLKKELDKSVWAQGKKEAKLKSLGLLPAVAGDASGKVLGVMPVKTTANRGRPKGSGIRTKNTCKADSPAGRTKSTGRKAARRGSVSPNAALRAAAATAAKDDSVAKEQKERLMLQLFPIDTSTRAALVAGGFNPHLELTFRAKKSVTGLMQHLITKWAAALPHLPAGLDKETAVLQLYPFEAASASDAKGAWNHRHEGVTATDIFDAIGRPAAFRVRYGWVPSEEAAVRPHLAPPPPVYQQSLARSRSRTPSPPNLSPRKRSAEEMTVAHPSFCQAPVQAGSFAGMFGGGNASAVGSVFGSDLALFGGVGGAGAGTGADGGVVGVEAEDFTLPGSGADFSNMCREMGLGDVDASRGLGGTSAGLTAARQNGIAAGAQLASAAPDQIKGYSERQVISEFGGGDVTVGTMLENDAMFSLTQMLGDVPEGNISHAGAPVAVPSGPSSFAGMFAGGSIADVIGMPRQKLKQPGIAGKPRGGEKKPRQPYNKKPANLGQPYVSSLVMTGPAVHGAIVPGYINNGKGFVPVQQQPVESAAAYYPHMAPQGDMAANMAKEAAASASLGA</sequence>
<feature type="region of interest" description="Disordered" evidence="3">
    <location>
        <begin position="1"/>
        <end position="66"/>
    </location>
</feature>
<reference evidence="5" key="1">
    <citation type="submission" date="2021-01" db="EMBL/GenBank/DDBJ databases">
        <authorList>
            <person name="Corre E."/>
            <person name="Pelletier E."/>
            <person name="Niang G."/>
            <person name="Scheremetjew M."/>
            <person name="Finn R."/>
            <person name="Kale V."/>
            <person name="Holt S."/>
            <person name="Cochrane G."/>
            <person name="Meng A."/>
            <person name="Brown T."/>
            <person name="Cohen L."/>
        </authorList>
    </citation>
    <scope>NUCLEOTIDE SEQUENCE</scope>
    <source>
        <strain evidence="5">CCMP1723</strain>
    </source>
</reference>
<feature type="region of interest" description="Disordered" evidence="3">
    <location>
        <begin position="466"/>
        <end position="504"/>
    </location>
</feature>
<dbReference type="CDD" id="cd00167">
    <property type="entry name" value="SANT"/>
    <property type="match status" value="1"/>
</dbReference>
<dbReference type="InterPro" id="IPR009057">
    <property type="entry name" value="Homeodomain-like_sf"/>
</dbReference>
<evidence type="ECO:0000256" key="2">
    <source>
        <dbReference type="ARBA" id="ARBA00023242"/>
    </source>
</evidence>
<dbReference type="AlphaFoldDB" id="A0A7S0ICU9"/>
<feature type="domain" description="SANT" evidence="4">
    <location>
        <begin position="133"/>
        <end position="184"/>
    </location>
</feature>
<keyword evidence="2" id="KW-0539">Nucleus</keyword>
<dbReference type="GO" id="GO:0003677">
    <property type="term" value="F:DNA binding"/>
    <property type="evidence" value="ECO:0007669"/>
    <property type="project" value="UniProtKB-KW"/>
</dbReference>
<dbReference type="PANTHER" id="PTHR21677:SF1">
    <property type="entry name" value="PROTEIN CRAMPED-LIKE"/>
    <property type="match status" value="1"/>
</dbReference>
<dbReference type="EMBL" id="HBEQ01006625">
    <property type="protein sequence ID" value="CAD8517825.1"/>
    <property type="molecule type" value="Transcribed_RNA"/>
</dbReference>
<proteinExistence type="predicted"/>
<dbReference type="Gene3D" id="1.20.58.1880">
    <property type="match status" value="1"/>
</dbReference>